<sequence length="428" mass="44419">MIKTFTAVSLALVAAPLSAATLTGFASLPAETFVPGPTSGQFQNPANGVTPPYVGQQPVQGFSSVISNGAGGFLAMSDNGFGGKGNSADALLLVHDISVDFRTETGGTGAVTVNSSTPLSDPDDLVSFPIVAEQTFYPNGAGDIPVDGAIASGRLLTGADFDIESIRRDASGNFWIGEEFGPFLLHTNADFELIAPEIATPGVQSPNNPFLGAAAPNLGGSRGYEGMAINEAGDTLYTLLEGTVAGDPARTLRLSEFDIADASFTGEQWLYPLDPAGAAIGELTLVEDNVFVVIERDGGQGPSAAFKKLFLIDLDQSDADGFLKKTEIVDLLAIDDPFDLDGDGSNVFSFPFVTIESVLPLDAYTLLVANDNNFPGSAGRTAGVPDNNEFIRITLDQPIASLAPVPLPAAGWLMIAGLAGLAAMRRRG</sequence>
<dbReference type="InterPro" id="IPR022472">
    <property type="entry name" value="VPLPA-CTERM"/>
</dbReference>
<dbReference type="AlphaFoldDB" id="A0A1H4A2N3"/>
<organism evidence="4 5">
    <name type="scientific">Rubrimonas cliftonensis</name>
    <dbReference type="NCBI Taxonomy" id="89524"/>
    <lineage>
        <taxon>Bacteria</taxon>
        <taxon>Pseudomonadati</taxon>
        <taxon>Pseudomonadota</taxon>
        <taxon>Alphaproteobacteria</taxon>
        <taxon>Rhodobacterales</taxon>
        <taxon>Paracoccaceae</taxon>
        <taxon>Rubrimonas</taxon>
    </lineage>
</organism>
<dbReference type="PANTHER" id="PTHR37957:SF1">
    <property type="entry name" value="PHYTASE-LIKE DOMAIN-CONTAINING PROTEIN"/>
    <property type="match status" value="1"/>
</dbReference>
<evidence type="ECO:0000313" key="5">
    <source>
        <dbReference type="Proteomes" id="UP000198703"/>
    </source>
</evidence>
<name>A0A1H4A2N3_9RHOB</name>
<evidence type="ECO:0000313" key="4">
    <source>
        <dbReference type="EMBL" id="SEA30403.1"/>
    </source>
</evidence>
<accession>A0A1H4A2N3</accession>
<feature type="signal peptide" evidence="2">
    <location>
        <begin position="1"/>
        <end position="19"/>
    </location>
</feature>
<dbReference type="RefSeq" id="WP_093251819.1">
    <property type="nucleotide sequence ID" value="NZ_FNQM01000004.1"/>
</dbReference>
<dbReference type="STRING" id="89524.SAMN05444370_10448"/>
<dbReference type="PANTHER" id="PTHR37957">
    <property type="entry name" value="BLR7070 PROTEIN"/>
    <property type="match status" value="1"/>
</dbReference>
<keyword evidence="5" id="KW-1185">Reference proteome</keyword>
<dbReference type="NCBIfam" id="TIGR03370">
    <property type="entry name" value="VPLPA-CTERM"/>
    <property type="match status" value="1"/>
</dbReference>
<gene>
    <name evidence="4" type="ORF">SAMN05444370_10448</name>
</gene>
<evidence type="ECO:0000256" key="1">
    <source>
        <dbReference type="SAM" id="Phobius"/>
    </source>
</evidence>
<dbReference type="InterPro" id="IPR027372">
    <property type="entry name" value="Phytase-like_dom"/>
</dbReference>
<feature type="domain" description="Phytase-like" evidence="3">
    <location>
        <begin position="57"/>
        <end position="374"/>
    </location>
</feature>
<dbReference type="EMBL" id="FNQM01000004">
    <property type="protein sequence ID" value="SEA30403.1"/>
    <property type="molecule type" value="Genomic_DNA"/>
</dbReference>
<evidence type="ECO:0000256" key="2">
    <source>
        <dbReference type="SAM" id="SignalP"/>
    </source>
</evidence>
<protein>
    <submittedName>
        <fullName evidence="4">VPLPA-CTERM protein sorting domain-containing protein</fullName>
    </submittedName>
</protein>
<reference evidence="4 5" key="1">
    <citation type="submission" date="2016-10" db="EMBL/GenBank/DDBJ databases">
        <authorList>
            <person name="de Groot N.N."/>
        </authorList>
    </citation>
    <scope>NUCLEOTIDE SEQUENCE [LARGE SCALE GENOMIC DNA]</scope>
    <source>
        <strain evidence="4 5">DSM 15345</strain>
    </source>
</reference>
<keyword evidence="2" id="KW-0732">Signal</keyword>
<proteinExistence type="predicted"/>
<dbReference type="OrthoDB" id="9795869at2"/>
<keyword evidence="1" id="KW-1133">Transmembrane helix</keyword>
<evidence type="ECO:0000259" key="3">
    <source>
        <dbReference type="Pfam" id="PF13449"/>
    </source>
</evidence>
<feature type="chain" id="PRO_5011519020" evidence="2">
    <location>
        <begin position="20"/>
        <end position="428"/>
    </location>
</feature>
<feature type="transmembrane region" description="Helical" evidence="1">
    <location>
        <begin position="405"/>
        <end position="424"/>
    </location>
</feature>
<dbReference type="Proteomes" id="UP000198703">
    <property type="component" value="Unassembled WGS sequence"/>
</dbReference>
<keyword evidence="1" id="KW-0472">Membrane</keyword>
<dbReference type="Pfam" id="PF13449">
    <property type="entry name" value="Phytase-like"/>
    <property type="match status" value="1"/>
</dbReference>
<keyword evidence="1" id="KW-0812">Transmembrane</keyword>